<name>A0A6J8EXQ3_MYTCO</name>
<keyword evidence="3" id="KW-1185">Reference proteome</keyword>
<evidence type="ECO:0000313" key="3">
    <source>
        <dbReference type="Proteomes" id="UP000507470"/>
    </source>
</evidence>
<reference evidence="2 3" key="1">
    <citation type="submission" date="2020-06" db="EMBL/GenBank/DDBJ databases">
        <authorList>
            <person name="Li R."/>
            <person name="Bekaert M."/>
        </authorList>
    </citation>
    <scope>NUCLEOTIDE SEQUENCE [LARGE SCALE GENOMIC DNA]</scope>
    <source>
        <strain evidence="3">wild</strain>
    </source>
</reference>
<evidence type="ECO:0000313" key="2">
    <source>
        <dbReference type="EMBL" id="CAC5424583.1"/>
    </source>
</evidence>
<dbReference type="Proteomes" id="UP000507470">
    <property type="component" value="Unassembled WGS sequence"/>
</dbReference>
<dbReference type="EMBL" id="CACVKT020010047">
    <property type="protein sequence ID" value="CAC5424583.1"/>
    <property type="molecule type" value="Genomic_DNA"/>
</dbReference>
<protein>
    <submittedName>
        <fullName evidence="2">Uncharacterized protein</fullName>
    </submittedName>
</protein>
<gene>
    <name evidence="2" type="ORF">MCOR_56476</name>
</gene>
<dbReference type="AlphaFoldDB" id="A0A6J8EXQ3"/>
<accession>A0A6J8EXQ3</accession>
<keyword evidence="1" id="KW-0175">Coiled coil</keyword>
<feature type="coiled-coil region" evidence="1">
    <location>
        <begin position="296"/>
        <end position="341"/>
    </location>
</feature>
<proteinExistence type="predicted"/>
<organism evidence="2 3">
    <name type="scientific">Mytilus coruscus</name>
    <name type="common">Sea mussel</name>
    <dbReference type="NCBI Taxonomy" id="42192"/>
    <lineage>
        <taxon>Eukaryota</taxon>
        <taxon>Metazoa</taxon>
        <taxon>Spiralia</taxon>
        <taxon>Lophotrochozoa</taxon>
        <taxon>Mollusca</taxon>
        <taxon>Bivalvia</taxon>
        <taxon>Autobranchia</taxon>
        <taxon>Pteriomorphia</taxon>
        <taxon>Mytilida</taxon>
        <taxon>Mytiloidea</taxon>
        <taxon>Mytilidae</taxon>
        <taxon>Mytilinae</taxon>
        <taxon>Mytilus</taxon>
    </lineage>
</organism>
<evidence type="ECO:0000256" key="1">
    <source>
        <dbReference type="SAM" id="Coils"/>
    </source>
</evidence>
<sequence length="390" mass="44892">MLIEHIDVKYFSVNKLRSIKESQDESEQRRNRRSEIRSWYGRRLRTLTEGQQLYDQTKTKWLHKIEKIWQNLEEMLKQGIPNDLRQCKIIKRISFIAMRHTKLYVDFTSFLHRTGIKESAEASDNHTSIIRTNKSLIQFTCNQIDQHEKLLTDSKFVKSVKSHGTHSSNISIIQRTRAKSKAAENKKKIASQRQQAELNATLTILENEKETETVKVELEALELGELDIAEPVEKLFDVAGPVDHFQRTANYVLRQTTLQDPLSVQMATLPQSTLNGNAPIFEKKLEETDIRKEHALLAEQKQIAEAASQRRQAELNATLTILENEKEAEAVKAELEALELGELDIAEPVETLFDVAGPFEHFQRTANYVLRQTTLQDPLSVPMAPYLNLH</sequence>